<proteinExistence type="predicted"/>
<keyword evidence="3" id="KW-0732">Signal</keyword>
<evidence type="ECO:0000256" key="1">
    <source>
        <dbReference type="SAM" id="Coils"/>
    </source>
</evidence>
<comment type="caution">
    <text evidence="4">The sequence shown here is derived from an EMBL/GenBank/DDBJ whole genome shotgun (WGS) entry which is preliminary data.</text>
</comment>
<feature type="chain" id="PRO_5020808355" description="DUF4468 domain-containing protein" evidence="3">
    <location>
        <begin position="21"/>
        <end position="167"/>
    </location>
</feature>
<reference evidence="4 5" key="1">
    <citation type="submission" date="2019-02" db="EMBL/GenBank/DDBJ databases">
        <title>Hyunsoonleella sp., isolated from marine sediment.</title>
        <authorList>
            <person name="Liu B.-T."/>
        </authorList>
    </citation>
    <scope>NUCLEOTIDE SEQUENCE [LARGE SCALE GENOMIC DNA]</scope>
    <source>
        <strain evidence="4 5">T58</strain>
    </source>
</reference>
<evidence type="ECO:0000313" key="4">
    <source>
        <dbReference type="EMBL" id="TBM99363.1"/>
    </source>
</evidence>
<keyword evidence="5" id="KW-1185">Reference proteome</keyword>
<evidence type="ECO:0000313" key="5">
    <source>
        <dbReference type="Proteomes" id="UP000291142"/>
    </source>
</evidence>
<feature type="region of interest" description="Disordered" evidence="2">
    <location>
        <begin position="22"/>
        <end position="42"/>
    </location>
</feature>
<organism evidence="4 5">
    <name type="scientific">Hyunsoonleella flava</name>
    <dbReference type="NCBI Taxonomy" id="2527939"/>
    <lineage>
        <taxon>Bacteria</taxon>
        <taxon>Pseudomonadati</taxon>
        <taxon>Bacteroidota</taxon>
        <taxon>Flavobacteriia</taxon>
        <taxon>Flavobacteriales</taxon>
        <taxon>Flavobacteriaceae</taxon>
    </lineage>
</organism>
<dbReference type="EMBL" id="SIRT01000017">
    <property type="protein sequence ID" value="TBM99363.1"/>
    <property type="molecule type" value="Genomic_DNA"/>
</dbReference>
<dbReference type="RefSeq" id="WP_130965524.1">
    <property type="nucleotide sequence ID" value="NZ_SIRT01000017.1"/>
</dbReference>
<evidence type="ECO:0000256" key="2">
    <source>
        <dbReference type="SAM" id="MobiDB-lite"/>
    </source>
</evidence>
<gene>
    <name evidence="4" type="ORF">EYD45_15505</name>
</gene>
<feature type="signal peptide" evidence="3">
    <location>
        <begin position="1"/>
        <end position="20"/>
    </location>
</feature>
<feature type="coiled-coil region" evidence="1">
    <location>
        <begin position="137"/>
        <end position="167"/>
    </location>
</feature>
<name>A0A4V2J9S1_9FLAO</name>
<keyword evidence="1" id="KW-0175">Coiled coil</keyword>
<evidence type="ECO:0008006" key="6">
    <source>
        <dbReference type="Google" id="ProtNLM"/>
    </source>
</evidence>
<dbReference type="AlphaFoldDB" id="A0A4V2J9S1"/>
<dbReference type="Proteomes" id="UP000291142">
    <property type="component" value="Unassembled WGS sequence"/>
</dbReference>
<evidence type="ECO:0000256" key="3">
    <source>
        <dbReference type="SAM" id="SignalP"/>
    </source>
</evidence>
<protein>
    <recommendedName>
        <fullName evidence="6">DUF4468 domain-containing protein</fullName>
    </recommendedName>
</protein>
<dbReference type="OrthoDB" id="1191391at2"/>
<accession>A0A4V2J9S1</accession>
<sequence length="167" mass="18714">MQTLVKTLVVFILFSIHAKAQTSAPEPPKPPKVYSGTHSSSISVSKTDEDYRIKASFHKSRFAILKDYLLSELGEDGLTSKGKTYVWSHGSDSFECKLTSTSLRLNMDYSSNNKTFVEHVERIGKNIKYKISGNSPNDNIKDAEKELAEAQRNLEEAKAKLNSIKKN</sequence>